<evidence type="ECO:0000313" key="7">
    <source>
        <dbReference type="Proteomes" id="UP000018418"/>
    </source>
</evidence>
<feature type="domain" description="Phosphatidic acid phosphatase type 2/haloperoxidase" evidence="5">
    <location>
        <begin position="63"/>
        <end position="168"/>
    </location>
</feature>
<sequence>MSMSLEALNLAWFAKINAPQHASNTMIDLAIFIANDTFYLLILFLLFLWFLGDQALKERAFKAVFFTAIALGTGFIISQFYFHPRPFMIGVGHTFIEHAPDASFPSDHMLIFSTIALSYWFSGRKFAGSLLLVLAALVAWSRVYLGVHFPMDMLGAFCIALMVNIFGIWLWKMIGERILQFITQLYQIVCKPLLNRGWVK</sequence>
<dbReference type="PATRIC" id="fig|1341683.3.peg.2602"/>
<evidence type="ECO:0000256" key="1">
    <source>
        <dbReference type="ARBA" id="ARBA00012374"/>
    </source>
</evidence>
<dbReference type="HOGENOM" id="CLU_072573_8_2_6"/>
<dbReference type="GO" id="GO:0005886">
    <property type="term" value="C:plasma membrane"/>
    <property type="evidence" value="ECO:0007669"/>
    <property type="project" value="InterPro"/>
</dbReference>
<dbReference type="Proteomes" id="UP000018418">
    <property type="component" value="Unassembled WGS sequence"/>
</dbReference>
<dbReference type="CDD" id="cd03385">
    <property type="entry name" value="PAP2_BcrC_like"/>
    <property type="match status" value="1"/>
</dbReference>
<dbReference type="GO" id="GO:0050380">
    <property type="term" value="F:undecaprenyl-diphosphatase activity"/>
    <property type="evidence" value="ECO:0007669"/>
    <property type="project" value="UniProtKB-EC"/>
</dbReference>
<comment type="caution">
    <text evidence="6">The sequence shown here is derived from an EMBL/GenBank/DDBJ whole genome shotgun (WGS) entry which is preliminary data.</text>
</comment>
<dbReference type="PANTHER" id="PTHR14969">
    <property type="entry name" value="SPHINGOSINE-1-PHOSPHATE PHOSPHOHYDROLASE"/>
    <property type="match status" value="1"/>
</dbReference>
<gene>
    <name evidence="6" type="ORF">P255_02634</name>
</gene>
<dbReference type="OrthoDB" id="9801622at2"/>
<dbReference type="Pfam" id="PF01569">
    <property type="entry name" value="PAP2"/>
    <property type="match status" value="1"/>
</dbReference>
<dbReference type="InterPro" id="IPR036938">
    <property type="entry name" value="PAP2/HPO_sf"/>
</dbReference>
<protein>
    <recommendedName>
        <fullName evidence="1">undecaprenyl-diphosphate phosphatase</fullName>
        <ecNumber evidence="1">3.6.1.27</ecNumber>
    </recommendedName>
    <alternativeName>
        <fullName evidence="2">Undecaprenyl pyrophosphate phosphatase</fullName>
    </alternativeName>
</protein>
<keyword evidence="4" id="KW-0812">Transmembrane</keyword>
<evidence type="ECO:0000259" key="5">
    <source>
        <dbReference type="SMART" id="SM00014"/>
    </source>
</evidence>
<dbReference type="SUPFAM" id="SSF48317">
    <property type="entry name" value="Acid phosphatase/Vanadium-dependent haloperoxidase"/>
    <property type="match status" value="1"/>
</dbReference>
<keyword evidence="7" id="KW-1185">Reference proteome</keyword>
<name>V2UPU5_9GAMM</name>
<evidence type="ECO:0000256" key="2">
    <source>
        <dbReference type="ARBA" id="ARBA00032707"/>
    </source>
</evidence>
<dbReference type="SMART" id="SM00014">
    <property type="entry name" value="acidPPc"/>
    <property type="match status" value="1"/>
</dbReference>
<keyword evidence="4" id="KW-1133">Transmembrane helix</keyword>
<dbReference type="AlphaFoldDB" id="V2UPU5"/>
<feature type="transmembrane region" description="Helical" evidence="4">
    <location>
        <begin position="29"/>
        <end position="51"/>
    </location>
</feature>
<comment type="catalytic activity">
    <reaction evidence="3">
        <text>di-trans,octa-cis-undecaprenyl diphosphate + H2O = di-trans,octa-cis-undecaprenyl phosphate + phosphate + H(+)</text>
        <dbReference type="Rhea" id="RHEA:28094"/>
        <dbReference type="ChEBI" id="CHEBI:15377"/>
        <dbReference type="ChEBI" id="CHEBI:15378"/>
        <dbReference type="ChEBI" id="CHEBI:43474"/>
        <dbReference type="ChEBI" id="CHEBI:58405"/>
        <dbReference type="ChEBI" id="CHEBI:60392"/>
        <dbReference type="EC" id="3.6.1.27"/>
    </reaction>
</comment>
<dbReference type="InterPro" id="IPR033879">
    <property type="entry name" value="UPP_Pase"/>
</dbReference>
<evidence type="ECO:0000256" key="3">
    <source>
        <dbReference type="ARBA" id="ARBA00047594"/>
    </source>
</evidence>
<organism evidence="6 7">
    <name type="scientific">Acinetobacter brisouii CIP 110357</name>
    <dbReference type="NCBI Taxonomy" id="1341683"/>
    <lineage>
        <taxon>Bacteria</taxon>
        <taxon>Pseudomonadati</taxon>
        <taxon>Pseudomonadota</taxon>
        <taxon>Gammaproteobacteria</taxon>
        <taxon>Moraxellales</taxon>
        <taxon>Moraxellaceae</taxon>
        <taxon>Acinetobacter</taxon>
    </lineage>
</organism>
<dbReference type="EC" id="3.6.1.27" evidence="1"/>
<feature type="transmembrane region" description="Helical" evidence="4">
    <location>
        <begin position="63"/>
        <end position="82"/>
    </location>
</feature>
<dbReference type="STRING" id="396323.VH98_13970"/>
<proteinExistence type="predicted"/>
<accession>V2UPU5</accession>
<dbReference type="PANTHER" id="PTHR14969:SF13">
    <property type="entry name" value="AT30094P"/>
    <property type="match status" value="1"/>
</dbReference>
<dbReference type="EMBL" id="AYEU01000007">
    <property type="protein sequence ID" value="ESK50646.1"/>
    <property type="molecule type" value="Genomic_DNA"/>
</dbReference>
<keyword evidence="4" id="KW-0472">Membrane</keyword>
<reference evidence="6 7" key="1">
    <citation type="submission" date="2013-10" db="EMBL/GenBank/DDBJ databases">
        <title>The Genome Sequence of Acinetobacter brisouii CIP 110357.</title>
        <authorList>
            <consortium name="The Broad Institute Genomics Platform"/>
            <consortium name="The Broad Institute Genome Sequencing Center for Infectious Disease"/>
            <person name="Cerqueira G."/>
            <person name="Feldgarden M."/>
            <person name="Courvalin P."/>
            <person name="Grillot-Courvalin C."/>
            <person name="Clermont D."/>
            <person name="Rocha E."/>
            <person name="Yoon E.-J."/>
            <person name="Nemec A."/>
            <person name="Young S.K."/>
            <person name="Zeng Q."/>
            <person name="Gargeya S."/>
            <person name="Fitzgerald M."/>
            <person name="Abouelleil A."/>
            <person name="Alvarado L."/>
            <person name="Berlin A.M."/>
            <person name="Chapman S.B."/>
            <person name="Gainer-Dewar J."/>
            <person name="Goldberg J."/>
            <person name="Gnerre S."/>
            <person name="Griggs A."/>
            <person name="Gujja S."/>
            <person name="Hansen M."/>
            <person name="Howarth C."/>
            <person name="Imamovic A."/>
            <person name="Ireland A."/>
            <person name="Larimer J."/>
            <person name="McCowan C."/>
            <person name="Murphy C."/>
            <person name="Pearson M."/>
            <person name="Poon T.W."/>
            <person name="Priest M."/>
            <person name="Roberts A."/>
            <person name="Saif S."/>
            <person name="Shea T."/>
            <person name="Sykes S."/>
            <person name="Wortman J."/>
            <person name="Nusbaum C."/>
            <person name="Birren B."/>
        </authorList>
    </citation>
    <scope>NUCLEOTIDE SEQUENCE [LARGE SCALE GENOMIC DNA]</scope>
    <source>
        <strain evidence="6 7">CIP 110357</strain>
    </source>
</reference>
<feature type="transmembrane region" description="Helical" evidence="4">
    <location>
        <begin position="128"/>
        <end position="147"/>
    </location>
</feature>
<dbReference type="InterPro" id="IPR000326">
    <property type="entry name" value="PAP2/HPO"/>
</dbReference>
<evidence type="ECO:0000313" key="6">
    <source>
        <dbReference type="EMBL" id="ESK50646.1"/>
    </source>
</evidence>
<dbReference type="Gene3D" id="1.20.144.10">
    <property type="entry name" value="Phosphatidic acid phosphatase type 2/haloperoxidase"/>
    <property type="match status" value="1"/>
</dbReference>
<feature type="transmembrane region" description="Helical" evidence="4">
    <location>
        <begin position="102"/>
        <end position="121"/>
    </location>
</feature>
<feature type="transmembrane region" description="Helical" evidence="4">
    <location>
        <begin position="153"/>
        <end position="171"/>
    </location>
</feature>
<evidence type="ECO:0000256" key="4">
    <source>
        <dbReference type="SAM" id="Phobius"/>
    </source>
</evidence>